<keyword evidence="4" id="KW-1185">Reference proteome</keyword>
<dbReference type="InParanoid" id="A0A078AMM4"/>
<feature type="region of interest" description="Disordered" evidence="1">
    <location>
        <begin position="224"/>
        <end position="290"/>
    </location>
</feature>
<feature type="compositionally biased region" description="Low complexity" evidence="1">
    <location>
        <begin position="256"/>
        <end position="290"/>
    </location>
</feature>
<sequence>MISNNSNRKSNNFYSIIISFALLFNYSICQEQQNSISADSGDPMYIGSYCQSNDECQVSTFCCSETKCVPGSVCYNGQKQSADFCDFNFECLSRCCNKKQCSHFINCVQKCSVNSDCDSECCSFNFCSSSAICSSRKSNGDYCDLDTECIIIIVVASLMTFSLYYFICRKGDTDDNQTNRGRNNVVSEYSQRDDSIDNIQLLTNRSREGSNKRLNKNAININNLAPQGVSFTPRERRTSTPNRERASEKKNRQEGSSSSSSSPTRRKSSNMSLDHQASGASGAAGHHNQF</sequence>
<name>A0A078AMM4_STYLE</name>
<dbReference type="Proteomes" id="UP000039865">
    <property type="component" value="Unassembled WGS sequence"/>
</dbReference>
<feature type="compositionally biased region" description="Basic and acidic residues" evidence="1">
    <location>
        <begin position="233"/>
        <end position="253"/>
    </location>
</feature>
<proteinExistence type="predicted"/>
<organism evidence="3 4">
    <name type="scientific">Stylonychia lemnae</name>
    <name type="common">Ciliate</name>
    <dbReference type="NCBI Taxonomy" id="5949"/>
    <lineage>
        <taxon>Eukaryota</taxon>
        <taxon>Sar</taxon>
        <taxon>Alveolata</taxon>
        <taxon>Ciliophora</taxon>
        <taxon>Intramacronucleata</taxon>
        <taxon>Spirotrichea</taxon>
        <taxon>Stichotrichia</taxon>
        <taxon>Sporadotrichida</taxon>
        <taxon>Oxytrichidae</taxon>
        <taxon>Stylonychinae</taxon>
        <taxon>Stylonychia</taxon>
    </lineage>
</organism>
<protein>
    <recommendedName>
        <fullName evidence="5">Transmembrane protein</fullName>
    </recommendedName>
</protein>
<evidence type="ECO:0000256" key="2">
    <source>
        <dbReference type="SAM" id="Phobius"/>
    </source>
</evidence>
<gene>
    <name evidence="3" type="primary">Contig3193.g3411</name>
    <name evidence="3" type="ORF">STYLEM_12450</name>
</gene>
<keyword evidence="2" id="KW-0812">Transmembrane</keyword>
<evidence type="ECO:0000256" key="1">
    <source>
        <dbReference type="SAM" id="MobiDB-lite"/>
    </source>
</evidence>
<keyword evidence="2" id="KW-1133">Transmembrane helix</keyword>
<accession>A0A078AMM4</accession>
<dbReference type="EMBL" id="CCKQ01011827">
    <property type="protein sequence ID" value="CDW83404.1"/>
    <property type="molecule type" value="Genomic_DNA"/>
</dbReference>
<keyword evidence="2" id="KW-0472">Membrane</keyword>
<dbReference type="AlphaFoldDB" id="A0A078AMM4"/>
<feature type="transmembrane region" description="Helical" evidence="2">
    <location>
        <begin position="12"/>
        <end position="28"/>
    </location>
</feature>
<feature type="transmembrane region" description="Helical" evidence="2">
    <location>
        <begin position="150"/>
        <end position="167"/>
    </location>
</feature>
<dbReference type="OrthoDB" id="10599331at2759"/>
<reference evidence="3 4" key="1">
    <citation type="submission" date="2014-06" db="EMBL/GenBank/DDBJ databases">
        <authorList>
            <person name="Swart Estienne"/>
        </authorList>
    </citation>
    <scope>NUCLEOTIDE SEQUENCE [LARGE SCALE GENOMIC DNA]</scope>
    <source>
        <strain evidence="3 4">130c</strain>
    </source>
</reference>
<evidence type="ECO:0000313" key="3">
    <source>
        <dbReference type="EMBL" id="CDW83404.1"/>
    </source>
</evidence>
<evidence type="ECO:0000313" key="4">
    <source>
        <dbReference type="Proteomes" id="UP000039865"/>
    </source>
</evidence>
<evidence type="ECO:0008006" key="5">
    <source>
        <dbReference type="Google" id="ProtNLM"/>
    </source>
</evidence>